<organism evidence="14 15">
    <name type="scientific">Pseudocercospora eumusae</name>
    <dbReference type="NCBI Taxonomy" id="321146"/>
    <lineage>
        <taxon>Eukaryota</taxon>
        <taxon>Fungi</taxon>
        <taxon>Dikarya</taxon>
        <taxon>Ascomycota</taxon>
        <taxon>Pezizomycotina</taxon>
        <taxon>Dothideomycetes</taxon>
        <taxon>Dothideomycetidae</taxon>
        <taxon>Mycosphaerellales</taxon>
        <taxon>Mycosphaerellaceae</taxon>
        <taxon>Pseudocercospora</taxon>
    </lineage>
</organism>
<accession>A0A139HDS6</accession>
<dbReference type="InterPro" id="IPR057344">
    <property type="entry name" value="ARM_SRB8"/>
</dbReference>
<evidence type="ECO:0000256" key="10">
    <source>
        <dbReference type="ARBA" id="ARBA00025661"/>
    </source>
</evidence>
<dbReference type="SMART" id="SM01281">
    <property type="entry name" value="Med12"/>
    <property type="match status" value="1"/>
</dbReference>
<feature type="region of interest" description="Disordered" evidence="12">
    <location>
        <begin position="86"/>
        <end position="145"/>
    </location>
</feature>
<dbReference type="GO" id="GO:0016592">
    <property type="term" value="C:mediator complex"/>
    <property type="evidence" value="ECO:0007669"/>
    <property type="project" value="InterPro"/>
</dbReference>
<comment type="similarity">
    <text evidence="2">Belongs to the Mediator complex subunit 12 family.</text>
</comment>
<evidence type="ECO:0000256" key="2">
    <source>
        <dbReference type="ARBA" id="ARBA00010289"/>
    </source>
</evidence>
<keyword evidence="7" id="KW-0010">Activator</keyword>
<comment type="subcellular location">
    <subcellularLocation>
        <location evidence="1">Nucleus</location>
    </subcellularLocation>
</comment>
<feature type="domain" description="Mediator complex subunit Med12" evidence="13">
    <location>
        <begin position="255"/>
        <end position="318"/>
    </location>
</feature>
<evidence type="ECO:0000256" key="5">
    <source>
        <dbReference type="ARBA" id="ARBA00022491"/>
    </source>
</evidence>
<dbReference type="STRING" id="321146.A0A139HDS6"/>
<evidence type="ECO:0000313" key="15">
    <source>
        <dbReference type="Proteomes" id="UP000070133"/>
    </source>
</evidence>
<keyword evidence="6" id="KW-0805">Transcription regulation</keyword>
<name>A0A139HDS6_9PEZI</name>
<feature type="region of interest" description="Disordered" evidence="12">
    <location>
        <begin position="1358"/>
        <end position="1379"/>
    </location>
</feature>
<dbReference type="EMBL" id="LFZN01000071">
    <property type="protein sequence ID" value="KXT00562.1"/>
    <property type="molecule type" value="Genomic_DNA"/>
</dbReference>
<dbReference type="InterPro" id="IPR019035">
    <property type="entry name" value="Mediator_Med12"/>
</dbReference>
<evidence type="ECO:0000256" key="7">
    <source>
        <dbReference type="ARBA" id="ARBA00023159"/>
    </source>
</evidence>
<dbReference type="PANTHER" id="PTHR46567">
    <property type="entry name" value="MEDIATOR OF RNA POLYMERASE II TRANSCRIPTION SUBUNIT 12"/>
    <property type="match status" value="1"/>
</dbReference>
<evidence type="ECO:0000256" key="6">
    <source>
        <dbReference type="ARBA" id="ARBA00023015"/>
    </source>
</evidence>
<proteinExistence type="inferred from homology"/>
<sequence>MDNRPALGLQRPLPPQRALTGSYALQHALKRTPQPSRLNNVRSVSQPVNIVDLTADGARIDARNAAAFLNNADRLYASPHVINLDDDDKQRPAKRAKTAGRGFRAGGNISEAQRDAAHQAVPGSPLPSLPPRKSVIASRNTAQRSRRALVHRAARRANGLEPPSIATRLPAPKLVADFHPWNGHHAEDILTETVVKGGYFDKAPAPNSAETTSAKPTIWSNLSAKNNMGLQTLSYLFTSVMEKRQAMGRVTAPSTFKPPPRVTVTDTKREAWLRDLANPDVPLRKQSRTIPHGVRGKLLMEQCLGKDIPMPRAVWLAKCVGANELRAFRRKGVSGAAAATGEAKWVREWTVSVEQFLDGVIACCGQAEWQLKMDYAVKLATSFYTERLLERHHYLDWIVTSFAQAPLERLPIWIILAQLYWKDITAFGRRGRQLAEAILGNLHSMSQARLFVNDTLKARLHKLLMILAATNRGCLILPKTWQKYGYLLAPRTATPNDTPAHNILRRNARLVAPLLKTPQNTRCALLRLYSMLDSVALCLDVAKLSAACLAAVRDINRLVSALLNWSASVFRPGLCRIYLAGQVMSQLRKDGQDTDSAILGYLGSDPVNSVASEHVHRVLVELVRRDAFSAGRYMQWLISSGALSGGHGSSMATALLPMLPRGALSPHLLNTRHTLMNRLKMIPNGDEALASVEAAVLSSAESSQDIRSTVQQLSSFAKLELAERLVARVVVWAKDGGMSLPHFCCLRDTMETIGDLQALATILEASIHTDDTALLATICDTISMYGKAFAAIGCLQSMVDRVSERYRILRAQQALDRSFILALTVLLSRFPEKAQFIKYLDSDLAICDQQTSLAVCSPASDNLISMHASSLDSDSDIDSVFASGNTMDEHLMQRVFSRIVQRAGKASAQLDHGSTKICSWLNQLRAVDANNFDSMARSYAIAAIKNTGENTSMLTVICALVAGGCLRFDFIIDLAKETKSSAAASSAVRLLCSTTIINGALHPVEAYRYRVQQKRFRRESAEKVIPLLVLAIEDPRVAIDDDGFHNLVMEYAVYKYADCIQALRDAPSSSAFLANCGRLVTKMLNLGRSGTQPVSLDVKSIVALADPLSVVQCTGALAFLAKAGDDNDTELLPAVLEAIANGCEVWPQLLEVANQQTIAGIYKWAKEQVLNNASKQDGVESMSREEFSRVLDILDVAHHAAKGEDSSSIIGSVTEKLRALEPRLSGFTEAVVEERQRVMFTLQVLMHLTILYSSSASPDNDAGKQTRCNLLAAVCMILVHPGLQSHQEILEYIHDAASTLADTLPAEALASLGQSILRNGKSDPRLASILGTSPPPDAWLALVSQPQPQGSSQARALMKQAANQQQMAGRGNLPSPVQQTSSLQKAALRSDGRSLAETKTMPFALRRWEIMSDATPMVGDNDTSLSLSLFGARKV</sequence>
<dbReference type="PANTHER" id="PTHR46567:SF1">
    <property type="entry name" value="MEDIATOR OF RNA POLYMERASE II TRANSCRIPTION SUBUNIT 12"/>
    <property type="match status" value="1"/>
</dbReference>
<protein>
    <recommendedName>
        <fullName evidence="4">Mediator of RNA polymerase II transcription subunit 12</fullName>
    </recommendedName>
    <alternativeName>
        <fullName evidence="11">Mediator complex subunit 12</fullName>
    </alternativeName>
</protein>
<evidence type="ECO:0000256" key="3">
    <source>
        <dbReference type="ARBA" id="ARBA00011629"/>
    </source>
</evidence>
<comment type="subunit">
    <text evidence="3">Component of the SRB8-11 complex, which itself associates with the Mediator complex.</text>
</comment>
<keyword evidence="9" id="KW-0539">Nucleus</keyword>
<evidence type="ECO:0000256" key="1">
    <source>
        <dbReference type="ARBA" id="ARBA00004123"/>
    </source>
</evidence>
<dbReference type="Pfam" id="PF25326">
    <property type="entry name" value="ARM_SRB8"/>
    <property type="match status" value="1"/>
</dbReference>
<keyword evidence="5" id="KW-0678">Repressor</keyword>
<evidence type="ECO:0000256" key="12">
    <source>
        <dbReference type="SAM" id="MobiDB-lite"/>
    </source>
</evidence>
<evidence type="ECO:0000313" key="14">
    <source>
        <dbReference type="EMBL" id="KXT00562.1"/>
    </source>
</evidence>
<evidence type="ECO:0000259" key="13">
    <source>
        <dbReference type="SMART" id="SM01281"/>
    </source>
</evidence>
<comment type="function">
    <text evidence="10">Component of the SRB8-11 complex. The SRB8-11 complex is a regulatory module of the Mediator complex which is itself involved in regulation of basal and activated RNA polymerase II-dependent transcription. The SRB8-11 complex may be involved in the transcriptional repression of a subset of genes regulated by Mediator. It may inhibit the association of the Mediator complex with RNA polymerase II to form the holoenzyme complex.</text>
</comment>
<dbReference type="Pfam" id="PF09497">
    <property type="entry name" value="Med12"/>
    <property type="match status" value="1"/>
</dbReference>
<evidence type="ECO:0000256" key="8">
    <source>
        <dbReference type="ARBA" id="ARBA00023163"/>
    </source>
</evidence>
<comment type="caution">
    <text evidence="14">The sequence shown here is derived from an EMBL/GenBank/DDBJ whole genome shotgun (WGS) entry which is preliminary data.</text>
</comment>
<dbReference type="GO" id="GO:0006357">
    <property type="term" value="P:regulation of transcription by RNA polymerase II"/>
    <property type="evidence" value="ECO:0007669"/>
    <property type="project" value="InterPro"/>
</dbReference>
<dbReference type="Proteomes" id="UP000070133">
    <property type="component" value="Unassembled WGS sequence"/>
</dbReference>
<keyword evidence="15" id="KW-1185">Reference proteome</keyword>
<keyword evidence="8" id="KW-0804">Transcription</keyword>
<dbReference type="GO" id="GO:0003712">
    <property type="term" value="F:transcription coregulator activity"/>
    <property type="evidence" value="ECO:0007669"/>
    <property type="project" value="InterPro"/>
</dbReference>
<gene>
    <name evidence="14" type="ORF">AC578_5231</name>
</gene>
<evidence type="ECO:0000256" key="4">
    <source>
        <dbReference type="ARBA" id="ARBA00019622"/>
    </source>
</evidence>
<reference evidence="14 15" key="1">
    <citation type="submission" date="2015-07" db="EMBL/GenBank/DDBJ databases">
        <title>Comparative genomics of the Sigatoka disease complex on banana suggests a link between parallel evolutionary changes in Pseudocercospora fijiensis and Pseudocercospora eumusae and increased virulence on the banana host.</title>
        <authorList>
            <person name="Chang T.-C."/>
            <person name="Salvucci A."/>
            <person name="Crous P.W."/>
            <person name="Stergiopoulos I."/>
        </authorList>
    </citation>
    <scope>NUCLEOTIDE SEQUENCE [LARGE SCALE GENOMIC DNA]</scope>
    <source>
        <strain evidence="14 15">CBS 114824</strain>
    </source>
</reference>
<evidence type="ECO:0000256" key="11">
    <source>
        <dbReference type="ARBA" id="ARBA00032010"/>
    </source>
</evidence>
<evidence type="ECO:0000256" key="9">
    <source>
        <dbReference type="ARBA" id="ARBA00023242"/>
    </source>
</evidence>
<dbReference type="OrthoDB" id="20828at2759"/>